<evidence type="ECO:0000313" key="3">
    <source>
        <dbReference type="Proteomes" id="UP000266841"/>
    </source>
</evidence>
<gene>
    <name evidence="2" type="ORF">THAOC_01348</name>
</gene>
<dbReference type="EMBL" id="AGNL01001604">
    <property type="protein sequence ID" value="EJK76864.1"/>
    <property type="molecule type" value="Genomic_DNA"/>
</dbReference>
<feature type="compositionally biased region" description="Basic and acidic residues" evidence="1">
    <location>
        <begin position="21"/>
        <end position="30"/>
    </location>
</feature>
<dbReference type="Proteomes" id="UP000266841">
    <property type="component" value="Unassembled WGS sequence"/>
</dbReference>
<sequence length="137" mass="14283">MMAGGDEGGNCSSNGEVLADLPRDHHDEPALGRVTVSDLECGLGWQTIPANSVDGGTGGGEGHLGLPDEVPNSHEHFLINDYLAQARARRCSRRLSKVSKSVTVMLSDLGASGASAEHAAFVNDARPSSSEMSHTNT</sequence>
<protein>
    <submittedName>
        <fullName evidence="2">Uncharacterized protein</fullName>
    </submittedName>
</protein>
<comment type="caution">
    <text evidence="2">The sequence shown here is derived from an EMBL/GenBank/DDBJ whole genome shotgun (WGS) entry which is preliminary data.</text>
</comment>
<organism evidence="2 3">
    <name type="scientific">Thalassiosira oceanica</name>
    <name type="common">Marine diatom</name>
    <dbReference type="NCBI Taxonomy" id="159749"/>
    <lineage>
        <taxon>Eukaryota</taxon>
        <taxon>Sar</taxon>
        <taxon>Stramenopiles</taxon>
        <taxon>Ochrophyta</taxon>
        <taxon>Bacillariophyta</taxon>
        <taxon>Coscinodiscophyceae</taxon>
        <taxon>Thalassiosirophycidae</taxon>
        <taxon>Thalassiosirales</taxon>
        <taxon>Thalassiosiraceae</taxon>
        <taxon>Thalassiosira</taxon>
    </lineage>
</organism>
<name>K0TIJ4_THAOC</name>
<keyword evidence="3" id="KW-1185">Reference proteome</keyword>
<feature type="non-terminal residue" evidence="2">
    <location>
        <position position="137"/>
    </location>
</feature>
<reference evidence="2 3" key="1">
    <citation type="journal article" date="2012" name="Genome Biol.">
        <title>Genome and low-iron response of an oceanic diatom adapted to chronic iron limitation.</title>
        <authorList>
            <person name="Lommer M."/>
            <person name="Specht M."/>
            <person name="Roy A.S."/>
            <person name="Kraemer L."/>
            <person name="Andreson R."/>
            <person name="Gutowska M.A."/>
            <person name="Wolf J."/>
            <person name="Bergner S.V."/>
            <person name="Schilhabel M.B."/>
            <person name="Klostermeier U.C."/>
            <person name="Beiko R.G."/>
            <person name="Rosenstiel P."/>
            <person name="Hippler M."/>
            <person name="Laroche J."/>
        </authorList>
    </citation>
    <scope>NUCLEOTIDE SEQUENCE [LARGE SCALE GENOMIC DNA]</scope>
    <source>
        <strain evidence="2 3">CCMP1005</strain>
    </source>
</reference>
<proteinExistence type="predicted"/>
<evidence type="ECO:0000313" key="2">
    <source>
        <dbReference type="EMBL" id="EJK76864.1"/>
    </source>
</evidence>
<dbReference type="AlphaFoldDB" id="K0TIJ4"/>
<accession>K0TIJ4</accession>
<feature type="region of interest" description="Disordered" evidence="1">
    <location>
        <begin position="1"/>
        <end position="30"/>
    </location>
</feature>
<evidence type="ECO:0000256" key="1">
    <source>
        <dbReference type="SAM" id="MobiDB-lite"/>
    </source>
</evidence>